<accession>A0AAE0TT05</accession>
<sequence length="209" mass="23534">MGNGASKPEQHIFTADVPVRFSQSVLDSLQNNPETDSTRAHTEDLKVQQRVREELTRLRDQQSQQLSHLTDSLTVSPPKETSSPTNAPTTAPTTAPTQDKTGLAYHLSSPFYQNHQPQSASNPNSAIPTPESSNRTSDSVRMEIAQLKQKLESRKKVESVPKEVEQAKEKVVQCLRKNDRRPLDCWQEVEEFKRSVGVMEGEFVRRVGR</sequence>
<comment type="caution">
    <text evidence="2">The sequence shown here is derived from an EMBL/GenBank/DDBJ whole genome shotgun (WGS) entry which is preliminary data.</text>
</comment>
<evidence type="ECO:0000313" key="3">
    <source>
        <dbReference type="Proteomes" id="UP001274830"/>
    </source>
</evidence>
<feature type="region of interest" description="Disordered" evidence="1">
    <location>
        <begin position="24"/>
        <end position="140"/>
    </location>
</feature>
<dbReference type="AlphaFoldDB" id="A0AAE0TT05"/>
<evidence type="ECO:0008006" key="4">
    <source>
        <dbReference type="Google" id="ProtNLM"/>
    </source>
</evidence>
<gene>
    <name evidence="2" type="ORF">LTR78_008653</name>
</gene>
<reference evidence="2" key="1">
    <citation type="submission" date="2023-07" db="EMBL/GenBank/DDBJ databases">
        <title>Black Yeasts Isolated from many extreme environments.</title>
        <authorList>
            <person name="Coleine C."/>
            <person name="Stajich J.E."/>
            <person name="Selbmann L."/>
        </authorList>
    </citation>
    <scope>NUCLEOTIDE SEQUENCE</scope>
    <source>
        <strain evidence="2">CCFEE 5485</strain>
    </source>
</reference>
<name>A0AAE0TT05_9PEZI</name>
<dbReference type="Proteomes" id="UP001274830">
    <property type="component" value="Unassembled WGS sequence"/>
</dbReference>
<evidence type="ECO:0000313" key="2">
    <source>
        <dbReference type="EMBL" id="KAK3671553.1"/>
    </source>
</evidence>
<feature type="compositionally biased region" description="Polar residues" evidence="1">
    <location>
        <begin position="24"/>
        <end position="35"/>
    </location>
</feature>
<keyword evidence="3" id="KW-1185">Reference proteome</keyword>
<proteinExistence type="predicted"/>
<organism evidence="2 3">
    <name type="scientific">Recurvomyces mirabilis</name>
    <dbReference type="NCBI Taxonomy" id="574656"/>
    <lineage>
        <taxon>Eukaryota</taxon>
        <taxon>Fungi</taxon>
        <taxon>Dikarya</taxon>
        <taxon>Ascomycota</taxon>
        <taxon>Pezizomycotina</taxon>
        <taxon>Dothideomycetes</taxon>
        <taxon>Dothideomycetidae</taxon>
        <taxon>Mycosphaerellales</taxon>
        <taxon>Teratosphaeriaceae</taxon>
        <taxon>Recurvomyces</taxon>
    </lineage>
</organism>
<feature type="compositionally biased region" description="Polar residues" evidence="1">
    <location>
        <begin position="61"/>
        <end position="75"/>
    </location>
</feature>
<dbReference type="Pfam" id="PF07956">
    <property type="entry name" value="DUF1690"/>
    <property type="match status" value="1"/>
</dbReference>
<protein>
    <recommendedName>
        <fullName evidence="4">MICOS complex subunit mic19</fullName>
    </recommendedName>
</protein>
<evidence type="ECO:0000256" key="1">
    <source>
        <dbReference type="SAM" id="MobiDB-lite"/>
    </source>
</evidence>
<feature type="compositionally biased region" description="Low complexity" evidence="1">
    <location>
        <begin position="81"/>
        <end position="97"/>
    </location>
</feature>
<feature type="compositionally biased region" description="Polar residues" evidence="1">
    <location>
        <begin position="110"/>
        <end position="139"/>
    </location>
</feature>
<dbReference type="EMBL" id="JAUTXT010000042">
    <property type="protein sequence ID" value="KAK3671553.1"/>
    <property type="molecule type" value="Genomic_DNA"/>
</dbReference>
<dbReference type="InterPro" id="IPR012471">
    <property type="entry name" value="DUF1690"/>
</dbReference>
<feature type="compositionally biased region" description="Basic and acidic residues" evidence="1">
    <location>
        <begin position="36"/>
        <end position="60"/>
    </location>
</feature>